<evidence type="ECO:0000313" key="2">
    <source>
        <dbReference type="Proteomes" id="UP000250140"/>
    </source>
</evidence>
<gene>
    <name evidence="1" type="ORF">AOQ84DRAFT_192058</name>
</gene>
<dbReference type="EMBL" id="KV749058">
    <property type="protein sequence ID" value="OCL11357.1"/>
    <property type="molecule type" value="Genomic_DNA"/>
</dbReference>
<accession>A0A8E2JW45</accession>
<proteinExistence type="predicted"/>
<reference evidence="1 2" key="1">
    <citation type="journal article" date="2016" name="Nat. Commun.">
        <title>Ectomycorrhizal ecology is imprinted in the genome of the dominant symbiotic fungus Cenococcum geophilum.</title>
        <authorList>
            <consortium name="DOE Joint Genome Institute"/>
            <person name="Peter M."/>
            <person name="Kohler A."/>
            <person name="Ohm R.A."/>
            <person name="Kuo A."/>
            <person name="Krutzmann J."/>
            <person name="Morin E."/>
            <person name="Arend M."/>
            <person name="Barry K.W."/>
            <person name="Binder M."/>
            <person name="Choi C."/>
            <person name="Clum A."/>
            <person name="Copeland A."/>
            <person name="Grisel N."/>
            <person name="Haridas S."/>
            <person name="Kipfer T."/>
            <person name="LaButti K."/>
            <person name="Lindquist E."/>
            <person name="Lipzen A."/>
            <person name="Maire R."/>
            <person name="Meier B."/>
            <person name="Mihaltcheva S."/>
            <person name="Molinier V."/>
            <person name="Murat C."/>
            <person name="Poggeler S."/>
            <person name="Quandt C.A."/>
            <person name="Sperisen C."/>
            <person name="Tritt A."/>
            <person name="Tisserant E."/>
            <person name="Crous P.W."/>
            <person name="Henrissat B."/>
            <person name="Nehls U."/>
            <person name="Egli S."/>
            <person name="Spatafora J.W."/>
            <person name="Grigoriev I.V."/>
            <person name="Martin F.M."/>
        </authorList>
    </citation>
    <scope>NUCLEOTIDE SEQUENCE [LARGE SCALE GENOMIC DNA]</scope>
    <source>
        <strain evidence="1 2">CBS 207.34</strain>
    </source>
</reference>
<protein>
    <submittedName>
        <fullName evidence="1">Uncharacterized protein</fullName>
    </submittedName>
</protein>
<evidence type="ECO:0000313" key="1">
    <source>
        <dbReference type="EMBL" id="OCL11357.1"/>
    </source>
</evidence>
<name>A0A8E2JW45_9PEZI</name>
<sequence>MPTYLPSYFQHTWSQAVRTVAGPRVVVPYSELDPALPSWEIWQLWQLGQTWATLATLPTLAKRLASTPAAAVRSCSDVHYPEHSPCTLPAYKQGPHLLYLSFLRALAARLRKLARSGRFRSFPMLRIMPAGHVPTVLERNVHEALQGPVLAKLGKPPGGASLTPACFVHLAWNNPRM</sequence>
<organism evidence="1 2">
    <name type="scientific">Glonium stellatum</name>
    <dbReference type="NCBI Taxonomy" id="574774"/>
    <lineage>
        <taxon>Eukaryota</taxon>
        <taxon>Fungi</taxon>
        <taxon>Dikarya</taxon>
        <taxon>Ascomycota</taxon>
        <taxon>Pezizomycotina</taxon>
        <taxon>Dothideomycetes</taxon>
        <taxon>Pleosporomycetidae</taxon>
        <taxon>Gloniales</taxon>
        <taxon>Gloniaceae</taxon>
        <taxon>Glonium</taxon>
    </lineage>
</organism>
<dbReference type="Proteomes" id="UP000250140">
    <property type="component" value="Unassembled WGS sequence"/>
</dbReference>
<dbReference type="AlphaFoldDB" id="A0A8E2JW45"/>
<keyword evidence="2" id="KW-1185">Reference proteome</keyword>